<dbReference type="PANTHER" id="PTHR43304:SF1">
    <property type="entry name" value="PAC DOMAIN-CONTAINING PROTEIN"/>
    <property type="match status" value="1"/>
</dbReference>
<dbReference type="Gene3D" id="1.10.287.130">
    <property type="match status" value="1"/>
</dbReference>
<dbReference type="SMART" id="SM00388">
    <property type="entry name" value="HisKA"/>
    <property type="match status" value="1"/>
</dbReference>
<feature type="transmembrane region" description="Helical" evidence="7">
    <location>
        <begin position="146"/>
        <end position="165"/>
    </location>
</feature>
<dbReference type="GO" id="GO:0000155">
    <property type="term" value="F:phosphorelay sensor kinase activity"/>
    <property type="evidence" value="ECO:0007669"/>
    <property type="project" value="InterPro"/>
</dbReference>
<dbReference type="InterPro" id="IPR036097">
    <property type="entry name" value="HisK_dim/P_sf"/>
</dbReference>
<comment type="catalytic activity">
    <reaction evidence="1">
        <text>ATP + protein L-histidine = ADP + protein N-phospho-L-histidine.</text>
        <dbReference type="EC" id="2.7.13.3"/>
    </reaction>
</comment>
<comment type="caution">
    <text evidence="12">The sequence shown here is derived from an EMBL/GenBank/DDBJ whole genome shotgun (WGS) entry which is preliminary data.</text>
</comment>
<dbReference type="PROSITE" id="PS50113">
    <property type="entry name" value="PAC"/>
    <property type="match status" value="1"/>
</dbReference>
<dbReference type="Pfam" id="PF13426">
    <property type="entry name" value="PAS_9"/>
    <property type="match status" value="1"/>
</dbReference>
<evidence type="ECO:0000313" key="12">
    <source>
        <dbReference type="EMBL" id="NFV79052.1"/>
    </source>
</evidence>
<gene>
    <name evidence="12" type="ORF">G4223_02840</name>
</gene>
<evidence type="ECO:0000256" key="7">
    <source>
        <dbReference type="SAM" id="Phobius"/>
    </source>
</evidence>
<keyword evidence="7" id="KW-1133">Transmembrane helix</keyword>
<evidence type="ECO:0000256" key="2">
    <source>
        <dbReference type="ARBA" id="ARBA00004370"/>
    </source>
</evidence>
<evidence type="ECO:0000259" key="10">
    <source>
        <dbReference type="PROSITE" id="PS50113"/>
    </source>
</evidence>
<dbReference type="Proteomes" id="UP000480684">
    <property type="component" value="Unassembled WGS sequence"/>
</dbReference>
<dbReference type="InterPro" id="IPR000700">
    <property type="entry name" value="PAS-assoc_C"/>
</dbReference>
<dbReference type="CDD" id="cd06225">
    <property type="entry name" value="HAMP"/>
    <property type="match status" value="1"/>
</dbReference>
<evidence type="ECO:0000256" key="5">
    <source>
        <dbReference type="ARBA" id="ARBA00022679"/>
    </source>
</evidence>
<dbReference type="InterPro" id="IPR036890">
    <property type="entry name" value="HATPase_C_sf"/>
</dbReference>
<evidence type="ECO:0000256" key="3">
    <source>
        <dbReference type="ARBA" id="ARBA00012438"/>
    </source>
</evidence>
<dbReference type="EC" id="2.7.13.3" evidence="3"/>
<dbReference type="NCBIfam" id="TIGR00229">
    <property type="entry name" value="sensory_box"/>
    <property type="match status" value="1"/>
</dbReference>
<keyword evidence="5" id="KW-0808">Transferase</keyword>
<dbReference type="PROSITE" id="PS50885">
    <property type="entry name" value="HAMP"/>
    <property type="match status" value="1"/>
</dbReference>
<dbReference type="Pfam" id="PF00672">
    <property type="entry name" value="HAMP"/>
    <property type="match status" value="1"/>
</dbReference>
<dbReference type="FunFam" id="3.30.565.10:FF:000006">
    <property type="entry name" value="Sensor histidine kinase WalK"/>
    <property type="match status" value="1"/>
</dbReference>
<dbReference type="InterPro" id="IPR035965">
    <property type="entry name" value="PAS-like_dom_sf"/>
</dbReference>
<evidence type="ECO:0000313" key="13">
    <source>
        <dbReference type="Proteomes" id="UP000480684"/>
    </source>
</evidence>
<dbReference type="GO" id="GO:0016020">
    <property type="term" value="C:membrane"/>
    <property type="evidence" value="ECO:0007669"/>
    <property type="project" value="UniProtKB-SubCell"/>
</dbReference>
<dbReference type="RefSeq" id="WP_163674727.1">
    <property type="nucleotide sequence ID" value="NZ_JAAIYP010000009.1"/>
</dbReference>
<proteinExistence type="predicted"/>
<evidence type="ECO:0000256" key="4">
    <source>
        <dbReference type="ARBA" id="ARBA00022553"/>
    </source>
</evidence>
<dbReference type="PROSITE" id="PS50109">
    <property type="entry name" value="HIS_KIN"/>
    <property type="match status" value="1"/>
</dbReference>
<evidence type="ECO:0000256" key="6">
    <source>
        <dbReference type="ARBA" id="ARBA00022777"/>
    </source>
</evidence>
<keyword evidence="7" id="KW-0472">Membrane</keyword>
<dbReference type="SMART" id="SM00091">
    <property type="entry name" value="PAS"/>
    <property type="match status" value="1"/>
</dbReference>
<dbReference type="InterPro" id="IPR004358">
    <property type="entry name" value="Sig_transdc_His_kin-like_C"/>
</dbReference>
<dbReference type="Pfam" id="PF02518">
    <property type="entry name" value="HATPase_c"/>
    <property type="match status" value="1"/>
</dbReference>
<feature type="domain" description="PAS" evidence="9">
    <location>
        <begin position="231"/>
        <end position="278"/>
    </location>
</feature>
<dbReference type="SUPFAM" id="SSF55785">
    <property type="entry name" value="PYP-like sensor domain (PAS domain)"/>
    <property type="match status" value="1"/>
</dbReference>
<feature type="domain" description="PAC" evidence="10">
    <location>
        <begin position="309"/>
        <end position="361"/>
    </location>
</feature>
<dbReference type="SMART" id="SM00086">
    <property type="entry name" value="PAC"/>
    <property type="match status" value="1"/>
</dbReference>
<reference evidence="12 13" key="1">
    <citation type="submission" date="2020-02" db="EMBL/GenBank/DDBJ databases">
        <authorList>
            <person name="Dziuba M."/>
            <person name="Kuznetsov B."/>
            <person name="Mardanov A."/>
            <person name="Ravin N."/>
            <person name="Grouzdev D."/>
        </authorList>
    </citation>
    <scope>NUCLEOTIDE SEQUENCE [LARGE SCALE GENOMIC DNA]</scope>
    <source>
        <strain evidence="12 13">SpK</strain>
    </source>
</reference>
<sequence length="600" mass="66892">MRLHQKFLLPLMAVFVAVLGYFYLAWIPRLRADAEMDFQMAMARHLDSVGEILVPLLLADQLDVIHENMEALLAGNPNWRAVVVADRDGRMVFPLKGTPLPEAADGAVLARFERPVRLGDLALGQLTVYVDRTAAMKRQNARLMELGGAFAGFAFVVLLVSLLMMEGMVLRPLRQLARASRALAERNFDAPLPQAGRDEVGELVRAFAAMRLARKTDEAAQAQRRRDAEHERQDREMLLSAPQEGICGITMEGRVSFINPAARRMLGWAEDEGEGENLHALAHHHRADGSICVADQCPMHQTLWDGRPREVQGEVYWRKDGTSFPVEYSVSAIRRDGTVVGAVVVFRDVTQRQAIETALRDKTAELERSNTELEQFAYVASHDLREPLRMITSYVSLLERRYGEKLDQDAHEFIGFARDGAERMNRLILDLLEYSRIGRLAPPKETLAVRDIVDDALNALRAQIEGSGGTVSLAPGMEGLPPLFGCRSELARLMQNLIGNALKYRHPDRAPMVEVSARADADGVELTVADNGIGIDPQYYERIFMIFQRLHTRGQYPGTGIGLAICKRVVEQHGGRIWVESTPGEGSSFHVRLPLVPPAE</sequence>
<dbReference type="EMBL" id="JAAIYP010000009">
    <property type="protein sequence ID" value="NFV79052.1"/>
    <property type="molecule type" value="Genomic_DNA"/>
</dbReference>
<protein>
    <recommendedName>
        <fullName evidence="3">histidine kinase</fullName>
        <ecNumber evidence="3">2.7.13.3</ecNumber>
    </recommendedName>
</protein>
<feature type="domain" description="HAMP" evidence="11">
    <location>
        <begin position="167"/>
        <end position="211"/>
    </location>
</feature>
<comment type="subcellular location">
    <subcellularLocation>
        <location evidence="2">Membrane</location>
    </subcellularLocation>
</comment>
<dbReference type="InterPro" id="IPR003661">
    <property type="entry name" value="HisK_dim/P_dom"/>
</dbReference>
<dbReference type="PANTHER" id="PTHR43304">
    <property type="entry name" value="PHYTOCHROME-LIKE PROTEIN CPH1"/>
    <property type="match status" value="1"/>
</dbReference>
<dbReference type="SUPFAM" id="SSF47384">
    <property type="entry name" value="Homodimeric domain of signal transducing histidine kinase"/>
    <property type="match status" value="1"/>
</dbReference>
<evidence type="ECO:0000259" key="11">
    <source>
        <dbReference type="PROSITE" id="PS50885"/>
    </source>
</evidence>
<organism evidence="12 13">
    <name type="scientific">Magnetospirillum aberrantis SpK</name>
    <dbReference type="NCBI Taxonomy" id="908842"/>
    <lineage>
        <taxon>Bacteria</taxon>
        <taxon>Pseudomonadati</taxon>
        <taxon>Pseudomonadota</taxon>
        <taxon>Alphaproteobacteria</taxon>
        <taxon>Rhodospirillales</taxon>
        <taxon>Rhodospirillaceae</taxon>
        <taxon>Magnetospirillum</taxon>
    </lineage>
</organism>
<dbReference type="InterPro" id="IPR052162">
    <property type="entry name" value="Sensor_kinase/Photoreceptor"/>
</dbReference>
<evidence type="ECO:0000259" key="9">
    <source>
        <dbReference type="PROSITE" id="PS50112"/>
    </source>
</evidence>
<accession>A0A7C9UUX2</accession>
<feature type="transmembrane region" description="Helical" evidence="7">
    <location>
        <begin position="7"/>
        <end position="27"/>
    </location>
</feature>
<dbReference type="SUPFAM" id="SSF55874">
    <property type="entry name" value="ATPase domain of HSP90 chaperone/DNA topoisomerase II/histidine kinase"/>
    <property type="match status" value="1"/>
</dbReference>
<dbReference type="InterPro" id="IPR005467">
    <property type="entry name" value="His_kinase_dom"/>
</dbReference>
<dbReference type="Pfam" id="PF00512">
    <property type="entry name" value="HisKA"/>
    <property type="match status" value="1"/>
</dbReference>
<dbReference type="InterPro" id="IPR001610">
    <property type="entry name" value="PAC"/>
</dbReference>
<dbReference type="SMART" id="SM00304">
    <property type="entry name" value="HAMP"/>
    <property type="match status" value="1"/>
</dbReference>
<dbReference type="PROSITE" id="PS50112">
    <property type="entry name" value="PAS"/>
    <property type="match status" value="1"/>
</dbReference>
<dbReference type="Gene3D" id="3.30.565.10">
    <property type="entry name" value="Histidine kinase-like ATPase, C-terminal domain"/>
    <property type="match status" value="1"/>
</dbReference>
<dbReference type="CDD" id="cd00082">
    <property type="entry name" value="HisKA"/>
    <property type="match status" value="1"/>
</dbReference>
<keyword evidence="6" id="KW-0418">Kinase</keyword>
<dbReference type="PRINTS" id="PR00344">
    <property type="entry name" value="BCTRLSENSOR"/>
</dbReference>
<keyword evidence="4" id="KW-0597">Phosphoprotein</keyword>
<keyword evidence="13" id="KW-1185">Reference proteome</keyword>
<dbReference type="InterPro" id="IPR003660">
    <property type="entry name" value="HAMP_dom"/>
</dbReference>
<dbReference type="InterPro" id="IPR003594">
    <property type="entry name" value="HATPase_dom"/>
</dbReference>
<dbReference type="CDD" id="cd00130">
    <property type="entry name" value="PAS"/>
    <property type="match status" value="1"/>
</dbReference>
<dbReference type="SUPFAM" id="SSF158472">
    <property type="entry name" value="HAMP domain-like"/>
    <property type="match status" value="1"/>
</dbReference>
<dbReference type="CDD" id="cd18773">
    <property type="entry name" value="PDC1_HK_sensor"/>
    <property type="match status" value="1"/>
</dbReference>
<keyword evidence="7" id="KW-0812">Transmembrane</keyword>
<dbReference type="Gene3D" id="3.30.450.20">
    <property type="entry name" value="PAS domain"/>
    <property type="match status" value="1"/>
</dbReference>
<feature type="domain" description="Histidine kinase" evidence="8">
    <location>
        <begin position="379"/>
        <end position="597"/>
    </location>
</feature>
<name>A0A7C9UUX2_9PROT</name>
<evidence type="ECO:0000259" key="8">
    <source>
        <dbReference type="PROSITE" id="PS50109"/>
    </source>
</evidence>
<dbReference type="InterPro" id="IPR000014">
    <property type="entry name" value="PAS"/>
</dbReference>
<dbReference type="SMART" id="SM00387">
    <property type="entry name" value="HATPase_c"/>
    <property type="match status" value="1"/>
</dbReference>
<dbReference type="AlphaFoldDB" id="A0A7C9UUX2"/>
<dbReference type="Gene3D" id="6.10.340.10">
    <property type="match status" value="1"/>
</dbReference>
<evidence type="ECO:0000256" key="1">
    <source>
        <dbReference type="ARBA" id="ARBA00000085"/>
    </source>
</evidence>